<dbReference type="AlphaFoldDB" id="A0A0L0CD07"/>
<evidence type="ECO:0000313" key="2">
    <source>
        <dbReference type="EMBL" id="KNC30116.1"/>
    </source>
</evidence>
<evidence type="ECO:0000256" key="1">
    <source>
        <dbReference type="SAM" id="SignalP"/>
    </source>
</evidence>
<comment type="caution">
    <text evidence="2">The sequence shown here is derived from an EMBL/GenBank/DDBJ whole genome shotgun (WGS) entry which is preliminary data.</text>
</comment>
<dbReference type="EMBL" id="JRES01000577">
    <property type="protein sequence ID" value="KNC30116.1"/>
    <property type="molecule type" value="Genomic_DNA"/>
</dbReference>
<feature type="signal peptide" evidence="1">
    <location>
        <begin position="1"/>
        <end position="23"/>
    </location>
</feature>
<protein>
    <submittedName>
        <fullName evidence="2">Uncharacterized protein</fullName>
    </submittedName>
</protein>
<sequence>MSKITHLVFTLILVAAEIRTIVGSQLAYNADYGSPIHYSDIPNCDSLYGYAYEAPFAAPLPVAPIAAPLPVAPLAAPHRYAAVSYSAPPIFRYRSRGFRFAPFNSYVALRPHHKFAYPAPVPSFYNAPPSVSYGSPAITYNGFATPNTVVKFGPPITTTTTTYSATAAAAATVPAPQPLNAVGDYDTKFLQDLVCLKPANIN</sequence>
<evidence type="ECO:0000313" key="3">
    <source>
        <dbReference type="Proteomes" id="UP000037069"/>
    </source>
</evidence>
<proteinExistence type="predicted"/>
<dbReference type="Proteomes" id="UP000037069">
    <property type="component" value="Unassembled WGS sequence"/>
</dbReference>
<keyword evidence="3" id="KW-1185">Reference proteome</keyword>
<feature type="chain" id="PRO_5005536102" evidence="1">
    <location>
        <begin position="24"/>
        <end position="202"/>
    </location>
</feature>
<gene>
    <name evidence="2" type="ORF">FF38_09560</name>
</gene>
<reference evidence="2 3" key="1">
    <citation type="journal article" date="2015" name="Nat. Commun.">
        <title>Lucilia cuprina genome unlocks parasitic fly biology to underpin future interventions.</title>
        <authorList>
            <person name="Anstead C.A."/>
            <person name="Korhonen P.K."/>
            <person name="Young N.D."/>
            <person name="Hall R.S."/>
            <person name="Jex A.R."/>
            <person name="Murali S.C."/>
            <person name="Hughes D.S."/>
            <person name="Lee S.F."/>
            <person name="Perry T."/>
            <person name="Stroehlein A.J."/>
            <person name="Ansell B.R."/>
            <person name="Breugelmans B."/>
            <person name="Hofmann A."/>
            <person name="Qu J."/>
            <person name="Dugan S."/>
            <person name="Lee S.L."/>
            <person name="Chao H."/>
            <person name="Dinh H."/>
            <person name="Han Y."/>
            <person name="Doddapaneni H.V."/>
            <person name="Worley K.C."/>
            <person name="Muzny D.M."/>
            <person name="Ioannidis P."/>
            <person name="Waterhouse R.M."/>
            <person name="Zdobnov E.M."/>
            <person name="James P.J."/>
            <person name="Bagnall N.H."/>
            <person name="Kotze A.C."/>
            <person name="Gibbs R.A."/>
            <person name="Richards S."/>
            <person name="Batterham P."/>
            <person name="Gasser R.B."/>
        </authorList>
    </citation>
    <scope>NUCLEOTIDE SEQUENCE [LARGE SCALE GENOMIC DNA]</scope>
    <source>
        <strain evidence="2 3">LS</strain>
        <tissue evidence="2">Full body</tissue>
    </source>
</reference>
<name>A0A0L0CD07_LUCCU</name>
<organism evidence="2 3">
    <name type="scientific">Lucilia cuprina</name>
    <name type="common">Green bottle fly</name>
    <name type="synonym">Australian sheep blowfly</name>
    <dbReference type="NCBI Taxonomy" id="7375"/>
    <lineage>
        <taxon>Eukaryota</taxon>
        <taxon>Metazoa</taxon>
        <taxon>Ecdysozoa</taxon>
        <taxon>Arthropoda</taxon>
        <taxon>Hexapoda</taxon>
        <taxon>Insecta</taxon>
        <taxon>Pterygota</taxon>
        <taxon>Neoptera</taxon>
        <taxon>Endopterygota</taxon>
        <taxon>Diptera</taxon>
        <taxon>Brachycera</taxon>
        <taxon>Muscomorpha</taxon>
        <taxon>Oestroidea</taxon>
        <taxon>Calliphoridae</taxon>
        <taxon>Luciliinae</taxon>
        <taxon>Lucilia</taxon>
    </lineage>
</organism>
<accession>A0A0L0CD07</accession>
<dbReference type="OrthoDB" id="8032513at2759"/>
<keyword evidence="1" id="KW-0732">Signal</keyword>